<accession>A0A5C6DES4</accession>
<dbReference type="Proteomes" id="UP000315471">
    <property type="component" value="Unassembled WGS sequence"/>
</dbReference>
<organism evidence="1 2">
    <name type="scientific">Novipirellula aureliae</name>
    <dbReference type="NCBI Taxonomy" id="2527966"/>
    <lineage>
        <taxon>Bacteria</taxon>
        <taxon>Pseudomonadati</taxon>
        <taxon>Planctomycetota</taxon>
        <taxon>Planctomycetia</taxon>
        <taxon>Pirellulales</taxon>
        <taxon>Pirellulaceae</taxon>
        <taxon>Novipirellula</taxon>
    </lineage>
</organism>
<evidence type="ECO:0000313" key="2">
    <source>
        <dbReference type="Proteomes" id="UP000315471"/>
    </source>
</evidence>
<keyword evidence="2" id="KW-1185">Reference proteome</keyword>
<evidence type="ECO:0000313" key="1">
    <source>
        <dbReference type="EMBL" id="TWU33439.1"/>
    </source>
</evidence>
<gene>
    <name evidence="1" type="ORF">Q31b_57560</name>
</gene>
<name>A0A5C6DES4_9BACT</name>
<dbReference type="AlphaFoldDB" id="A0A5C6DES4"/>
<reference evidence="1 2" key="1">
    <citation type="submission" date="2019-02" db="EMBL/GenBank/DDBJ databases">
        <title>Deep-cultivation of Planctomycetes and their phenomic and genomic characterization uncovers novel biology.</title>
        <authorList>
            <person name="Wiegand S."/>
            <person name="Jogler M."/>
            <person name="Boedeker C."/>
            <person name="Pinto D."/>
            <person name="Vollmers J."/>
            <person name="Rivas-Marin E."/>
            <person name="Kohn T."/>
            <person name="Peeters S.H."/>
            <person name="Heuer A."/>
            <person name="Rast P."/>
            <person name="Oberbeckmann S."/>
            <person name="Bunk B."/>
            <person name="Jeske O."/>
            <person name="Meyerdierks A."/>
            <person name="Storesund J.E."/>
            <person name="Kallscheuer N."/>
            <person name="Luecker S."/>
            <person name="Lage O.M."/>
            <person name="Pohl T."/>
            <person name="Merkel B.J."/>
            <person name="Hornburger P."/>
            <person name="Mueller R.-W."/>
            <person name="Bruemmer F."/>
            <person name="Labrenz M."/>
            <person name="Spormann A.M."/>
            <person name="Op Den Camp H."/>
            <person name="Overmann J."/>
            <person name="Amann R."/>
            <person name="Jetten M.S.M."/>
            <person name="Mascher T."/>
            <person name="Medema M.H."/>
            <person name="Devos D.P."/>
            <person name="Kaster A.-K."/>
            <person name="Ovreas L."/>
            <person name="Rohde M."/>
            <person name="Galperin M.Y."/>
            <person name="Jogler C."/>
        </authorList>
    </citation>
    <scope>NUCLEOTIDE SEQUENCE [LARGE SCALE GENOMIC DNA]</scope>
    <source>
        <strain evidence="1 2">Q31b</strain>
    </source>
</reference>
<proteinExistence type="predicted"/>
<comment type="caution">
    <text evidence="1">The sequence shown here is derived from an EMBL/GenBank/DDBJ whole genome shotgun (WGS) entry which is preliminary data.</text>
</comment>
<dbReference type="EMBL" id="SJPY01000014">
    <property type="protein sequence ID" value="TWU33439.1"/>
    <property type="molecule type" value="Genomic_DNA"/>
</dbReference>
<sequence length="54" mass="6348">MNPDRELIEANLRLHVDRRAGLIGPRTPKNIKDHRGNDRLHRRPVVRDGLFRCP</sequence>
<protein>
    <submittedName>
        <fullName evidence="1">Uncharacterized protein</fullName>
    </submittedName>
</protein>